<reference evidence="1 2" key="1">
    <citation type="journal article" date="2021" name="Hortic Res">
        <title>High-quality reference genome and annotation aids understanding of berry development for evergreen blueberry (Vaccinium darrowii).</title>
        <authorList>
            <person name="Yu J."/>
            <person name="Hulse-Kemp A.M."/>
            <person name="Babiker E."/>
            <person name="Staton M."/>
        </authorList>
    </citation>
    <scope>NUCLEOTIDE SEQUENCE [LARGE SCALE GENOMIC DNA]</scope>
    <source>
        <strain evidence="2">cv. NJ 8807/NJ 8810</strain>
        <tissue evidence="1">Young leaf</tissue>
    </source>
</reference>
<comment type="caution">
    <text evidence="1">The sequence shown here is derived from an EMBL/GenBank/DDBJ whole genome shotgun (WGS) entry which is preliminary data.</text>
</comment>
<name>A0ACB7ZKK5_9ERIC</name>
<dbReference type="EMBL" id="CM037159">
    <property type="protein sequence ID" value="KAH7865655.1"/>
    <property type="molecule type" value="Genomic_DNA"/>
</dbReference>
<keyword evidence="2" id="KW-1185">Reference proteome</keyword>
<sequence>MEEEEIEDSPPSTPFWLQSSINRRRNRRHVLSSFFLSSGLLIFFLCLTAVVFIFFVIPSIVSFASQIFAPTNVVKKSWDSVNVVLVLVALVFGFLSRNRPHDYDENHRNVSSEVTRNEIRKSSNPSTPRQQWYEYSDRTVYGGSSDVNGGGLRRNSCSYPDLRDASPWFNADDRWRFSDDIQVEAHRYSDSDRLRRRLSWKRVDEEEEEQQQAVLATRAKEDSNAPPPSSSQPPVPPSPPALQPTALQRKPKRTYESIEHKQQVKGSEPTKTLTPPPVTPQPPPPSIDSEKKSSKSDRKRSGANATKDLFTSIYNQRNKKKKRRQKSVDNFETLIHPQPPSPPPPPPPPPPSVFHNLLSSKKGNGKKIITIPPPGTTASALKTTALILSKTGNFQRVQDNSHSGGESLLTGCESPSIPIPPPPPPPFKMPCWRFVVKGDYVKVGSMDSSRSGSPDDSPTSTPTAADGGEAVAQLFCASPDVDTKADMFIAKFRAGLKLQKMNSMIRQSQGLGLSNLGPDTKPGQGPSQI</sequence>
<protein>
    <submittedName>
        <fullName evidence="1">Uncharacterized protein</fullName>
    </submittedName>
</protein>
<accession>A0ACB7ZKK5</accession>
<organism evidence="1 2">
    <name type="scientific">Vaccinium darrowii</name>
    <dbReference type="NCBI Taxonomy" id="229202"/>
    <lineage>
        <taxon>Eukaryota</taxon>
        <taxon>Viridiplantae</taxon>
        <taxon>Streptophyta</taxon>
        <taxon>Embryophyta</taxon>
        <taxon>Tracheophyta</taxon>
        <taxon>Spermatophyta</taxon>
        <taxon>Magnoliopsida</taxon>
        <taxon>eudicotyledons</taxon>
        <taxon>Gunneridae</taxon>
        <taxon>Pentapetalae</taxon>
        <taxon>asterids</taxon>
        <taxon>Ericales</taxon>
        <taxon>Ericaceae</taxon>
        <taxon>Vaccinioideae</taxon>
        <taxon>Vaccinieae</taxon>
        <taxon>Vaccinium</taxon>
    </lineage>
</organism>
<proteinExistence type="predicted"/>
<dbReference type="Proteomes" id="UP000828048">
    <property type="component" value="Chromosome 9"/>
</dbReference>
<evidence type="ECO:0000313" key="2">
    <source>
        <dbReference type="Proteomes" id="UP000828048"/>
    </source>
</evidence>
<gene>
    <name evidence="1" type="ORF">Vadar_009420</name>
</gene>
<evidence type="ECO:0000313" key="1">
    <source>
        <dbReference type="EMBL" id="KAH7865655.1"/>
    </source>
</evidence>